<dbReference type="Pfam" id="PF01535">
    <property type="entry name" value="PPR"/>
    <property type="match status" value="6"/>
</dbReference>
<name>A0A8J5GZQ3_ZINOF</name>
<dbReference type="NCBIfam" id="TIGR00756">
    <property type="entry name" value="PPR"/>
    <property type="match status" value="9"/>
</dbReference>
<evidence type="ECO:0008006" key="5">
    <source>
        <dbReference type="Google" id="ProtNLM"/>
    </source>
</evidence>
<dbReference type="GO" id="GO:0099402">
    <property type="term" value="P:plant organ development"/>
    <property type="evidence" value="ECO:0007669"/>
    <property type="project" value="UniProtKB-ARBA"/>
</dbReference>
<feature type="repeat" description="PPR" evidence="2">
    <location>
        <begin position="198"/>
        <end position="228"/>
    </location>
</feature>
<gene>
    <name evidence="3" type="ORF">ZIOFF_023958</name>
</gene>
<accession>A0A8J5GZQ3</accession>
<dbReference type="AlphaFoldDB" id="A0A8J5GZQ3"/>
<protein>
    <recommendedName>
        <fullName evidence="5">Chlororespiratory reduction 4</fullName>
    </recommendedName>
</protein>
<dbReference type="InterPro" id="IPR046960">
    <property type="entry name" value="PPR_At4g14850-like_plant"/>
</dbReference>
<dbReference type="InterPro" id="IPR002885">
    <property type="entry name" value="PPR_rpt"/>
</dbReference>
<dbReference type="PROSITE" id="PS51375">
    <property type="entry name" value="PPR"/>
    <property type="match status" value="6"/>
</dbReference>
<sequence length="665" mass="74987">MLSAALREDKRSIICSIRSLSFHRSCRPLSAAPNPPSQGDGGIFWWNSAITAALDNGEVANAWHLFEQMPHRKNHVTWNCMLSGLVKNRRIADAQRVFDSMPRKNVVAWTLLLTGYAKCGLVKEARDVFDRIPEKNVVCWNAMVSGYIRSGSVGKARELFDAMPERNSNSWSIMVSGYLKNKLVNEAKVLFDRATTRETHIFNALLSGYVELGRLSDAVELFSQMPQRDVISWNTMITCYSRYGKMELAQNLFDDMPKKDTVSWTALMHGYVRNKNLDAAKRIFKAMPNRDVMTWNTMMGGLVQNGMLQDALKLFTDMPEKDIVSWNTILQGYVNQSDMAGAETWFEKMPKRSETSWNTLISGYRDDQALVLFCDMVKEGFRPDQGTFSVVISVCASLVALGWGKMLHLCVIRAGYQHDVLIMSSLISMYSSCGLVSDAALVFECISKRDTISWNAMIATYAYHGSVVEAFKLFDKMIQQGFDPDHSTFLTLLLACAHKGLVDDGCRYLMSMQKDWNLIPKSEHYSCMVDLLGRSGLINHAHEFTENIPVHLKTFAWETLLSSCRYHGNLEIGEVAARRVLDSLPSDGGMHTLVSNMYAARGKWESAESVRMSMKKMGLKKETGCSWIEVEGRMRSFVSNDKSDPLIEEICQELDNISLIIEGSS</sequence>
<evidence type="ECO:0000256" key="2">
    <source>
        <dbReference type="PROSITE-ProRule" id="PRU00708"/>
    </source>
</evidence>
<evidence type="ECO:0000313" key="3">
    <source>
        <dbReference type="EMBL" id="KAG6513626.1"/>
    </source>
</evidence>
<dbReference type="Proteomes" id="UP000734854">
    <property type="component" value="Unassembled WGS sequence"/>
</dbReference>
<dbReference type="Pfam" id="PF13812">
    <property type="entry name" value="PPR_3"/>
    <property type="match status" value="1"/>
</dbReference>
<dbReference type="FunFam" id="1.25.40.10:FF:000158">
    <property type="entry name" value="pentatricopeptide repeat-containing protein At2g33680"/>
    <property type="match status" value="1"/>
</dbReference>
<dbReference type="Pfam" id="PF20431">
    <property type="entry name" value="E_motif"/>
    <property type="match status" value="1"/>
</dbReference>
<reference evidence="3 4" key="1">
    <citation type="submission" date="2020-08" db="EMBL/GenBank/DDBJ databases">
        <title>Plant Genome Project.</title>
        <authorList>
            <person name="Zhang R.-G."/>
        </authorList>
    </citation>
    <scope>NUCLEOTIDE SEQUENCE [LARGE SCALE GENOMIC DNA]</scope>
    <source>
        <tissue evidence="3">Rhizome</tissue>
    </source>
</reference>
<dbReference type="OrthoDB" id="185373at2759"/>
<feature type="repeat" description="PPR" evidence="2">
    <location>
        <begin position="136"/>
        <end position="170"/>
    </location>
</feature>
<comment type="caution">
    <text evidence="3">The sequence shown here is derived from an EMBL/GenBank/DDBJ whole genome shotgun (WGS) entry which is preliminary data.</text>
</comment>
<feature type="repeat" description="PPR" evidence="2">
    <location>
        <begin position="74"/>
        <end position="108"/>
    </location>
</feature>
<keyword evidence="1" id="KW-0677">Repeat</keyword>
<dbReference type="InterPro" id="IPR046848">
    <property type="entry name" value="E_motif"/>
</dbReference>
<dbReference type="Pfam" id="PF13041">
    <property type="entry name" value="PPR_2"/>
    <property type="match status" value="3"/>
</dbReference>
<feature type="repeat" description="PPR" evidence="2">
    <location>
        <begin position="291"/>
        <end position="325"/>
    </location>
</feature>
<dbReference type="GO" id="GO:0003723">
    <property type="term" value="F:RNA binding"/>
    <property type="evidence" value="ECO:0007669"/>
    <property type="project" value="InterPro"/>
</dbReference>
<organism evidence="3 4">
    <name type="scientific">Zingiber officinale</name>
    <name type="common">Ginger</name>
    <name type="synonym">Amomum zingiber</name>
    <dbReference type="NCBI Taxonomy" id="94328"/>
    <lineage>
        <taxon>Eukaryota</taxon>
        <taxon>Viridiplantae</taxon>
        <taxon>Streptophyta</taxon>
        <taxon>Embryophyta</taxon>
        <taxon>Tracheophyta</taxon>
        <taxon>Spermatophyta</taxon>
        <taxon>Magnoliopsida</taxon>
        <taxon>Liliopsida</taxon>
        <taxon>Zingiberales</taxon>
        <taxon>Zingiberaceae</taxon>
        <taxon>Zingiber</taxon>
    </lineage>
</organism>
<dbReference type="PANTHER" id="PTHR47926:SF452">
    <property type="entry name" value="PENTATRICOPEPTIDE REPEAT-CONTAINING PROTEIN"/>
    <property type="match status" value="1"/>
</dbReference>
<dbReference type="PANTHER" id="PTHR47926">
    <property type="entry name" value="PENTATRICOPEPTIDE REPEAT-CONTAINING PROTEIN"/>
    <property type="match status" value="1"/>
</dbReference>
<dbReference type="GO" id="GO:0009451">
    <property type="term" value="P:RNA modification"/>
    <property type="evidence" value="ECO:0007669"/>
    <property type="project" value="InterPro"/>
</dbReference>
<proteinExistence type="predicted"/>
<feature type="repeat" description="PPR" evidence="2">
    <location>
        <begin position="450"/>
        <end position="484"/>
    </location>
</feature>
<evidence type="ECO:0000313" key="4">
    <source>
        <dbReference type="Proteomes" id="UP000734854"/>
    </source>
</evidence>
<evidence type="ECO:0000256" key="1">
    <source>
        <dbReference type="ARBA" id="ARBA00022737"/>
    </source>
</evidence>
<dbReference type="EMBL" id="JACMSC010000007">
    <property type="protein sequence ID" value="KAG6513626.1"/>
    <property type="molecule type" value="Genomic_DNA"/>
</dbReference>
<keyword evidence="4" id="KW-1185">Reference proteome</keyword>
<feature type="repeat" description="PPR" evidence="2">
    <location>
        <begin position="229"/>
        <end position="263"/>
    </location>
</feature>